<comment type="similarity">
    <text evidence="1">Belongs to the metallophosphoesterase superfamily. YfcE family.</text>
</comment>
<evidence type="ECO:0000313" key="3">
    <source>
        <dbReference type="EMBL" id="MRN52590.1"/>
    </source>
</evidence>
<dbReference type="GO" id="GO:0016791">
    <property type="term" value="F:phosphatase activity"/>
    <property type="evidence" value="ECO:0007669"/>
    <property type="project" value="TreeGrafter"/>
</dbReference>
<dbReference type="InterPro" id="IPR011152">
    <property type="entry name" value="Pesterase_MJ0912"/>
</dbReference>
<proteinExistence type="inferred from homology"/>
<name>A0A7X2H3A3_9BACL</name>
<dbReference type="InterPro" id="IPR024654">
    <property type="entry name" value="Calcineurin-like_PHP_lpxH"/>
</dbReference>
<dbReference type="SUPFAM" id="SSF56300">
    <property type="entry name" value="Metallo-dependent phosphatases"/>
    <property type="match status" value="1"/>
</dbReference>
<dbReference type="InterPro" id="IPR029052">
    <property type="entry name" value="Metallo-depent_PP-like"/>
</dbReference>
<evidence type="ECO:0000256" key="1">
    <source>
        <dbReference type="ARBA" id="ARBA00008950"/>
    </source>
</evidence>
<dbReference type="Pfam" id="PF12850">
    <property type="entry name" value="Metallophos_2"/>
    <property type="match status" value="1"/>
</dbReference>
<dbReference type="Gene3D" id="3.60.21.10">
    <property type="match status" value="1"/>
</dbReference>
<evidence type="ECO:0000259" key="2">
    <source>
        <dbReference type="Pfam" id="PF12850"/>
    </source>
</evidence>
<dbReference type="PIRSF" id="PIRSF000883">
    <property type="entry name" value="Pesterase_MJ0912"/>
    <property type="match status" value="1"/>
</dbReference>
<gene>
    <name evidence="3" type="ORF">GJB61_06220</name>
</gene>
<dbReference type="CDD" id="cd00838">
    <property type="entry name" value="MPP_superfamily"/>
    <property type="match status" value="1"/>
</dbReference>
<reference evidence="3 4" key="1">
    <citation type="submission" date="2019-11" db="EMBL/GenBank/DDBJ databases">
        <title>Paenibacillus monticola sp. nov., a novel PGPR strain isolated from mountain sample in China.</title>
        <authorList>
            <person name="Zhao Q."/>
            <person name="Li H.-P."/>
            <person name="Zhang J.-L."/>
        </authorList>
    </citation>
    <scope>NUCLEOTIDE SEQUENCE [LARGE SCALE GENOMIC DNA]</scope>
    <source>
        <strain evidence="3 4">LC-T2</strain>
    </source>
</reference>
<dbReference type="EMBL" id="WJXB01000002">
    <property type="protein sequence ID" value="MRN52590.1"/>
    <property type="molecule type" value="Genomic_DNA"/>
</dbReference>
<dbReference type="AlphaFoldDB" id="A0A7X2H3A3"/>
<dbReference type="RefSeq" id="WP_338115684.1">
    <property type="nucleotide sequence ID" value="NZ_WJXB01000002.1"/>
</dbReference>
<feature type="domain" description="Calcineurin-like phosphoesterase" evidence="2">
    <location>
        <begin position="4"/>
        <end position="189"/>
    </location>
</feature>
<dbReference type="InterPro" id="IPR050126">
    <property type="entry name" value="Ap4A_hydrolase"/>
</dbReference>
<organism evidence="3 4">
    <name type="scientific">Paenibacillus monticola</name>
    <dbReference type="NCBI Taxonomy" id="2666075"/>
    <lineage>
        <taxon>Bacteria</taxon>
        <taxon>Bacillati</taxon>
        <taxon>Bacillota</taxon>
        <taxon>Bacilli</taxon>
        <taxon>Bacillales</taxon>
        <taxon>Paenibacillaceae</taxon>
        <taxon>Paenibacillus</taxon>
    </lineage>
</organism>
<dbReference type="PANTHER" id="PTHR42850">
    <property type="entry name" value="METALLOPHOSPHOESTERASE"/>
    <property type="match status" value="1"/>
</dbReference>
<dbReference type="PANTHER" id="PTHR42850:SF2">
    <property type="entry name" value="BLL5683 PROTEIN"/>
    <property type="match status" value="1"/>
</dbReference>
<sequence length="243" mass="27418">MDSIAIISDIHGNITALEAVLADIQQRGITRIFCLGDIVGKGPNSDLALDIVKEHCELIIMGNWDDLMTRESEYTAAKWHQQVMGKARLDYLGSLSFSIEFMMSGKYIRLFHASPRSLYERVQPWDDYDKRISLFESSELCAEPKQADVVGYGDIHNAYLQNLEGKILFNVGSVGNPLDLTQASYVIMEGEYGALSLAPLNIQFIRVPYDIELAIQQAVDVDMPMLEPYMKELRTAKYRGLKD</sequence>
<evidence type="ECO:0000313" key="4">
    <source>
        <dbReference type="Proteomes" id="UP000463051"/>
    </source>
</evidence>
<comment type="caution">
    <text evidence="3">The sequence shown here is derived from an EMBL/GenBank/DDBJ whole genome shotgun (WGS) entry which is preliminary data.</text>
</comment>
<keyword evidence="4" id="KW-1185">Reference proteome</keyword>
<protein>
    <submittedName>
        <fullName evidence="3">Metallophosphoesterase</fullName>
    </submittedName>
</protein>
<dbReference type="Proteomes" id="UP000463051">
    <property type="component" value="Unassembled WGS sequence"/>
</dbReference>
<dbReference type="GO" id="GO:0005737">
    <property type="term" value="C:cytoplasm"/>
    <property type="evidence" value="ECO:0007669"/>
    <property type="project" value="TreeGrafter"/>
</dbReference>
<accession>A0A7X2H3A3</accession>